<dbReference type="CDD" id="cd05266">
    <property type="entry name" value="SDR_a4"/>
    <property type="match status" value="1"/>
</dbReference>
<dbReference type="RefSeq" id="WP_046219714.1">
    <property type="nucleotide sequence ID" value="NZ_JWYV01000003.1"/>
</dbReference>
<name>A0A0F5VGP6_9GAMM</name>
<dbReference type="PATRIC" id="fig|265726.11.peg.3083"/>
<feature type="domain" description="NAD-dependent epimerase/dehydratase" evidence="1">
    <location>
        <begin position="17"/>
        <end position="175"/>
    </location>
</feature>
<dbReference type="Gene3D" id="3.40.50.720">
    <property type="entry name" value="NAD(P)-binding Rossmann-like Domain"/>
    <property type="match status" value="1"/>
</dbReference>
<evidence type="ECO:0000313" key="3">
    <source>
        <dbReference type="Proteomes" id="UP000033633"/>
    </source>
</evidence>
<gene>
    <name evidence="2" type="ORF">KY46_05920</name>
</gene>
<dbReference type="InterPro" id="IPR001509">
    <property type="entry name" value="Epimerase_deHydtase"/>
</dbReference>
<dbReference type="GO" id="GO:0005737">
    <property type="term" value="C:cytoplasm"/>
    <property type="evidence" value="ECO:0007669"/>
    <property type="project" value="TreeGrafter"/>
</dbReference>
<dbReference type="GO" id="GO:0004029">
    <property type="term" value="F:aldehyde dehydrogenase (NAD+) activity"/>
    <property type="evidence" value="ECO:0007669"/>
    <property type="project" value="TreeGrafter"/>
</dbReference>
<dbReference type="EMBL" id="JWYV01000003">
    <property type="protein sequence ID" value="KKD00645.1"/>
    <property type="molecule type" value="Genomic_DNA"/>
</dbReference>
<accession>A0A0F5VGP6</accession>
<keyword evidence="3" id="KW-1185">Reference proteome</keyword>
<protein>
    <recommendedName>
        <fullName evidence="1">NAD-dependent epimerase/dehydratase domain-containing protein</fullName>
    </recommendedName>
</protein>
<proteinExistence type="predicted"/>
<sequence length="281" mass="30462">MKKIMEKAKRVSICGCGWLGLPLAKHLQQAGYETFGSKQTQEGVDGLVKQGIKGAVVSLPLQKEGHSAALNAFLTADVMVLNVPPGRQTTSADEYRAKIISLSEAAKAAGCQRLIFISTTSVYGDMEGEITELTIPDPVTESGRVHVELEQQLRQVWGDELVVLRLAGLIGPERHPVKFLAGRQGITNGGAPVNLVHLDDVLFAVEAIIARWPAKTTLHLSAPQHPSRQVYYREMARLAGLALPEFQPGGEQGKWVNASATVQILGLNWRYGDLMALAPEL</sequence>
<dbReference type="Pfam" id="PF01370">
    <property type="entry name" value="Epimerase"/>
    <property type="match status" value="1"/>
</dbReference>
<dbReference type="STRING" id="265726.KY46_05920"/>
<dbReference type="InterPro" id="IPR051783">
    <property type="entry name" value="NAD(P)-dependent_oxidoreduct"/>
</dbReference>
<dbReference type="Proteomes" id="UP000033633">
    <property type="component" value="Unassembled WGS sequence"/>
</dbReference>
<dbReference type="PANTHER" id="PTHR48079:SF6">
    <property type="entry name" value="NAD(P)-BINDING DOMAIN-CONTAINING PROTEIN-RELATED"/>
    <property type="match status" value="1"/>
</dbReference>
<evidence type="ECO:0000313" key="2">
    <source>
        <dbReference type="EMBL" id="KKD00645.1"/>
    </source>
</evidence>
<evidence type="ECO:0000259" key="1">
    <source>
        <dbReference type="Pfam" id="PF01370"/>
    </source>
</evidence>
<dbReference type="SUPFAM" id="SSF51735">
    <property type="entry name" value="NAD(P)-binding Rossmann-fold domains"/>
    <property type="match status" value="1"/>
</dbReference>
<organism evidence="2 3">
    <name type="scientific">Photobacterium halotolerans</name>
    <dbReference type="NCBI Taxonomy" id="265726"/>
    <lineage>
        <taxon>Bacteria</taxon>
        <taxon>Pseudomonadati</taxon>
        <taxon>Pseudomonadota</taxon>
        <taxon>Gammaproteobacteria</taxon>
        <taxon>Vibrionales</taxon>
        <taxon>Vibrionaceae</taxon>
        <taxon>Photobacterium</taxon>
    </lineage>
</organism>
<dbReference type="PANTHER" id="PTHR48079">
    <property type="entry name" value="PROTEIN YEEZ"/>
    <property type="match status" value="1"/>
</dbReference>
<reference evidence="2 3" key="1">
    <citation type="submission" date="2014-12" db="EMBL/GenBank/DDBJ databases">
        <title>Mercury Reductase activity and rhizosphere competence traits in the genome of root associated Photobacterium halotolerans MELD1.</title>
        <authorList>
            <person name="Mathew D.C."/>
            <person name="Huang C.-C."/>
        </authorList>
    </citation>
    <scope>NUCLEOTIDE SEQUENCE [LARGE SCALE GENOMIC DNA]</scope>
    <source>
        <strain evidence="2 3">MELD1</strain>
    </source>
</reference>
<dbReference type="InterPro" id="IPR036291">
    <property type="entry name" value="NAD(P)-bd_dom_sf"/>
</dbReference>
<comment type="caution">
    <text evidence="2">The sequence shown here is derived from an EMBL/GenBank/DDBJ whole genome shotgun (WGS) entry which is preliminary data.</text>
</comment>
<dbReference type="AlphaFoldDB" id="A0A0F5VGP6"/>